<evidence type="ECO:0000313" key="4">
    <source>
        <dbReference type="EMBL" id="MCE0481646.1"/>
    </source>
</evidence>
<keyword evidence="1" id="KW-0862">Zinc</keyword>
<gene>
    <name evidence="4" type="ORF">HAX54_039534</name>
</gene>
<dbReference type="InterPro" id="IPR001841">
    <property type="entry name" value="Znf_RING"/>
</dbReference>
<dbReference type="SMART" id="SM00184">
    <property type="entry name" value="RING"/>
    <property type="match status" value="1"/>
</dbReference>
<evidence type="ECO:0000259" key="3">
    <source>
        <dbReference type="PROSITE" id="PS50089"/>
    </source>
</evidence>
<name>A0ABS8VLG5_DATST</name>
<evidence type="ECO:0000313" key="5">
    <source>
        <dbReference type="Proteomes" id="UP000823775"/>
    </source>
</evidence>
<reference evidence="4 5" key="1">
    <citation type="journal article" date="2021" name="BMC Genomics">
        <title>Datura genome reveals duplications of psychoactive alkaloid biosynthetic genes and high mutation rate following tissue culture.</title>
        <authorList>
            <person name="Rajewski A."/>
            <person name="Carter-House D."/>
            <person name="Stajich J."/>
            <person name="Litt A."/>
        </authorList>
    </citation>
    <scope>NUCLEOTIDE SEQUENCE [LARGE SCALE GENOMIC DNA]</scope>
    <source>
        <strain evidence="4">AR-01</strain>
    </source>
</reference>
<dbReference type="PROSITE" id="PS50089">
    <property type="entry name" value="ZF_RING_2"/>
    <property type="match status" value="1"/>
</dbReference>
<evidence type="ECO:0000256" key="2">
    <source>
        <dbReference type="SAM" id="Coils"/>
    </source>
</evidence>
<dbReference type="Proteomes" id="UP000823775">
    <property type="component" value="Unassembled WGS sequence"/>
</dbReference>
<feature type="coiled-coil region" evidence="2">
    <location>
        <begin position="89"/>
        <end position="121"/>
    </location>
</feature>
<dbReference type="EMBL" id="JACEIK010005495">
    <property type="protein sequence ID" value="MCE0481646.1"/>
    <property type="molecule type" value="Genomic_DNA"/>
</dbReference>
<evidence type="ECO:0000256" key="1">
    <source>
        <dbReference type="PROSITE-ProRule" id="PRU00175"/>
    </source>
</evidence>
<dbReference type="Pfam" id="PF13920">
    <property type="entry name" value="zf-C3HC4_3"/>
    <property type="match status" value="1"/>
</dbReference>
<proteinExistence type="predicted"/>
<comment type="caution">
    <text evidence="4">The sequence shown here is derived from an EMBL/GenBank/DDBJ whole genome shotgun (WGS) entry which is preliminary data.</text>
</comment>
<keyword evidence="1" id="KW-0863">Zinc-finger</keyword>
<feature type="domain" description="RING-type" evidence="3">
    <location>
        <begin position="122"/>
        <end position="160"/>
    </location>
</feature>
<dbReference type="PANTHER" id="PTHR46629">
    <property type="entry name" value="OS01G0917900 PROTEIN"/>
    <property type="match status" value="1"/>
</dbReference>
<sequence length="170" mass="19852">MEGGDRAKTLWKNLKRRVRFSGLAGCIGKTRVSDQTVEEEEEEEEEAQYYGEEEPIMEAQYYEEGRGLNLAMVLEAERMAGRITPTTQFKTLMRLFEETDNNNNKEEEEEEEEEIREIDSMCCVCMERNKGAAFIPCGHTYCRICSRQLWLNRGLCPLCNRPIHDILHIF</sequence>
<organism evidence="4 5">
    <name type="scientific">Datura stramonium</name>
    <name type="common">Jimsonweed</name>
    <name type="synonym">Common thornapple</name>
    <dbReference type="NCBI Taxonomy" id="4076"/>
    <lineage>
        <taxon>Eukaryota</taxon>
        <taxon>Viridiplantae</taxon>
        <taxon>Streptophyta</taxon>
        <taxon>Embryophyta</taxon>
        <taxon>Tracheophyta</taxon>
        <taxon>Spermatophyta</taxon>
        <taxon>Magnoliopsida</taxon>
        <taxon>eudicotyledons</taxon>
        <taxon>Gunneridae</taxon>
        <taxon>Pentapetalae</taxon>
        <taxon>asterids</taxon>
        <taxon>lamiids</taxon>
        <taxon>Solanales</taxon>
        <taxon>Solanaceae</taxon>
        <taxon>Solanoideae</taxon>
        <taxon>Datureae</taxon>
        <taxon>Datura</taxon>
    </lineage>
</organism>
<accession>A0ABS8VLG5</accession>
<dbReference type="SUPFAM" id="SSF57850">
    <property type="entry name" value="RING/U-box"/>
    <property type="match status" value="1"/>
</dbReference>
<dbReference type="Gene3D" id="3.30.40.10">
    <property type="entry name" value="Zinc/RING finger domain, C3HC4 (zinc finger)"/>
    <property type="match status" value="1"/>
</dbReference>
<keyword evidence="1" id="KW-0479">Metal-binding</keyword>
<keyword evidence="2" id="KW-0175">Coiled coil</keyword>
<protein>
    <recommendedName>
        <fullName evidence="3">RING-type domain-containing protein</fullName>
    </recommendedName>
</protein>
<dbReference type="InterPro" id="IPR013083">
    <property type="entry name" value="Znf_RING/FYVE/PHD"/>
</dbReference>
<keyword evidence="5" id="KW-1185">Reference proteome</keyword>